<proteinExistence type="predicted"/>
<sequence length="111" mass="11998">MFAQMGGDACHVCFVDVYIPEYGCATKYLLPLAAQLEAAHQEQHPGRWDDDACTAACPALHQLGIGGHFCGAAGCRTLDAAFRRAQCDLRGWQCANNCVGTPGERYSQAFE</sequence>
<evidence type="ECO:0000313" key="1">
    <source>
        <dbReference type="EMBL" id="KAJ4462562.1"/>
    </source>
</evidence>
<comment type="caution">
    <text evidence="1">The sequence shown here is derived from an EMBL/GenBank/DDBJ whole genome shotgun (WGS) entry which is preliminary data.</text>
</comment>
<dbReference type="EMBL" id="JAPMOS010000002">
    <property type="protein sequence ID" value="KAJ4462562.1"/>
    <property type="molecule type" value="Genomic_DNA"/>
</dbReference>
<keyword evidence="2" id="KW-1185">Reference proteome</keyword>
<name>A0ABQ8UVH5_9EUKA</name>
<dbReference type="Proteomes" id="UP001141327">
    <property type="component" value="Unassembled WGS sequence"/>
</dbReference>
<gene>
    <name evidence="1" type="ORF">PAPYR_536</name>
</gene>
<reference evidence="1" key="1">
    <citation type="journal article" date="2022" name="bioRxiv">
        <title>Genomics of Preaxostyla Flagellates Illuminates Evolutionary Transitions and the Path Towards Mitochondrial Loss.</title>
        <authorList>
            <person name="Novak L.V.F."/>
            <person name="Treitli S.C."/>
            <person name="Pyrih J."/>
            <person name="Halakuc P."/>
            <person name="Pipaliya S.V."/>
            <person name="Vacek V."/>
            <person name="Brzon O."/>
            <person name="Soukal P."/>
            <person name="Eme L."/>
            <person name="Dacks J.B."/>
            <person name="Karnkowska A."/>
            <person name="Elias M."/>
            <person name="Hampl V."/>
        </authorList>
    </citation>
    <scope>NUCLEOTIDE SEQUENCE</scope>
    <source>
        <strain evidence="1">RCP-MX</strain>
    </source>
</reference>
<accession>A0ABQ8UVH5</accession>
<protein>
    <submittedName>
        <fullName evidence="1">Uncharacterized protein</fullName>
    </submittedName>
</protein>
<organism evidence="1 2">
    <name type="scientific">Paratrimastix pyriformis</name>
    <dbReference type="NCBI Taxonomy" id="342808"/>
    <lineage>
        <taxon>Eukaryota</taxon>
        <taxon>Metamonada</taxon>
        <taxon>Preaxostyla</taxon>
        <taxon>Paratrimastigidae</taxon>
        <taxon>Paratrimastix</taxon>
    </lineage>
</organism>
<evidence type="ECO:0000313" key="2">
    <source>
        <dbReference type="Proteomes" id="UP001141327"/>
    </source>
</evidence>